<dbReference type="PANTHER" id="PTHR28027:SF2">
    <property type="entry name" value="TRANSCRIPTIONAL REGULATOR MIT1"/>
    <property type="match status" value="1"/>
</dbReference>
<accession>A0A401G5I1</accession>
<gene>
    <name evidence="1" type="ORF">SCP_0102940</name>
</gene>
<dbReference type="RefSeq" id="XP_027608333.1">
    <property type="nucleotide sequence ID" value="XM_027752532.1"/>
</dbReference>
<dbReference type="InterPro" id="IPR018608">
    <property type="entry name" value="Gti1/Pac2"/>
</dbReference>
<dbReference type="AlphaFoldDB" id="A0A401G5I1"/>
<dbReference type="OrthoDB" id="5572844at2759"/>
<protein>
    <submittedName>
        <fullName evidence="1">Uncharacterized protein</fullName>
    </submittedName>
</protein>
<dbReference type="GO" id="GO:0003677">
    <property type="term" value="F:DNA binding"/>
    <property type="evidence" value="ECO:0007669"/>
    <property type="project" value="TreeGrafter"/>
</dbReference>
<dbReference type="PANTHER" id="PTHR28027">
    <property type="entry name" value="TRANSCRIPTIONAL REGULATOR MIT1"/>
    <property type="match status" value="1"/>
</dbReference>
<name>A0A401G5I1_9APHY</name>
<evidence type="ECO:0000313" key="1">
    <source>
        <dbReference type="EMBL" id="GBE77420.1"/>
    </source>
</evidence>
<dbReference type="InParanoid" id="A0A401G5I1"/>
<dbReference type="EMBL" id="BFAD01000001">
    <property type="protein sequence ID" value="GBE77420.1"/>
    <property type="molecule type" value="Genomic_DNA"/>
</dbReference>
<comment type="caution">
    <text evidence="1">The sequence shown here is derived from an EMBL/GenBank/DDBJ whole genome shotgun (WGS) entry which is preliminary data.</text>
</comment>
<keyword evidence="2" id="KW-1185">Reference proteome</keyword>
<sequence>MFYHMLLLRRSTRSLSWPKSEPSRMSIDRQLEWCLIGSLTNSYKFKLGGMTFSLTIGGVVRHLISYYKVEDIEQGRLRAPSKLPELASLDISPEYLDKTPPKVEIGVDGIPRYHGEGDDVDTLIPPRIPPHPMAMVAH</sequence>
<dbReference type="Proteomes" id="UP000287166">
    <property type="component" value="Unassembled WGS sequence"/>
</dbReference>
<proteinExistence type="predicted"/>
<evidence type="ECO:0000313" key="2">
    <source>
        <dbReference type="Proteomes" id="UP000287166"/>
    </source>
</evidence>
<reference evidence="1 2" key="1">
    <citation type="journal article" date="2018" name="Sci. Rep.">
        <title>Genome sequence of the cauliflower mushroom Sparassis crispa (Hanabiratake) and its association with beneficial usage.</title>
        <authorList>
            <person name="Kiyama R."/>
            <person name="Furutani Y."/>
            <person name="Kawaguchi K."/>
            <person name="Nakanishi T."/>
        </authorList>
    </citation>
    <scope>NUCLEOTIDE SEQUENCE [LARGE SCALE GENOMIC DNA]</scope>
</reference>
<organism evidence="1 2">
    <name type="scientific">Sparassis crispa</name>
    <dbReference type="NCBI Taxonomy" id="139825"/>
    <lineage>
        <taxon>Eukaryota</taxon>
        <taxon>Fungi</taxon>
        <taxon>Dikarya</taxon>
        <taxon>Basidiomycota</taxon>
        <taxon>Agaricomycotina</taxon>
        <taxon>Agaricomycetes</taxon>
        <taxon>Polyporales</taxon>
        <taxon>Sparassidaceae</taxon>
        <taxon>Sparassis</taxon>
    </lineage>
</organism>
<dbReference type="GeneID" id="38774337"/>